<protein>
    <submittedName>
        <fullName evidence="1">Uncharacterized protein</fullName>
    </submittedName>
</protein>
<evidence type="ECO:0000313" key="2">
    <source>
        <dbReference type="Proteomes" id="UP000273022"/>
    </source>
</evidence>
<organism evidence="1 2">
    <name type="scientific">Parashewanella spongiae</name>
    <dbReference type="NCBI Taxonomy" id="342950"/>
    <lineage>
        <taxon>Bacteria</taxon>
        <taxon>Pseudomonadati</taxon>
        <taxon>Pseudomonadota</taxon>
        <taxon>Gammaproteobacteria</taxon>
        <taxon>Alteromonadales</taxon>
        <taxon>Shewanellaceae</taxon>
        <taxon>Parashewanella</taxon>
    </lineage>
</organism>
<dbReference type="RefSeq" id="WP_121855069.1">
    <property type="nucleotide sequence ID" value="NZ_CP037952.1"/>
</dbReference>
<accession>A0A3A6TEG5</accession>
<keyword evidence="2" id="KW-1185">Reference proteome</keyword>
<dbReference type="OrthoDB" id="10008993at2"/>
<name>A0A3A6TEG5_9GAMM</name>
<reference evidence="1 2" key="1">
    <citation type="submission" date="2018-09" db="EMBL/GenBank/DDBJ databases">
        <title>Phylogeny of the Shewanellaceae, and recommendation for two new genera, Pseudoshewanella and Parashewanella.</title>
        <authorList>
            <person name="Wang G."/>
        </authorList>
    </citation>
    <scope>NUCLEOTIDE SEQUENCE [LARGE SCALE GENOMIC DNA]</scope>
    <source>
        <strain evidence="1 2">KCTC 22492</strain>
    </source>
</reference>
<evidence type="ECO:0000313" key="1">
    <source>
        <dbReference type="EMBL" id="RJY05834.1"/>
    </source>
</evidence>
<dbReference type="Proteomes" id="UP000273022">
    <property type="component" value="Unassembled WGS sequence"/>
</dbReference>
<dbReference type="AlphaFoldDB" id="A0A3A6TEG5"/>
<sequence>MINAFSIFGSDSTSDDLLPFFGDKHPAEIYLKKDKALVYLDTIYEGEEYELTVQSRHLIEGKTDKDYFYVFQSSTMMLAIHVTDLGDVKVDFPKWSFNDHAMFTDPAEDLESFKFLSGFQP</sequence>
<gene>
    <name evidence="1" type="ORF">D5R81_18480</name>
</gene>
<comment type="caution">
    <text evidence="1">The sequence shown here is derived from an EMBL/GenBank/DDBJ whole genome shotgun (WGS) entry which is preliminary data.</text>
</comment>
<proteinExistence type="predicted"/>
<dbReference type="EMBL" id="QYYH01000184">
    <property type="protein sequence ID" value="RJY05834.1"/>
    <property type="molecule type" value="Genomic_DNA"/>
</dbReference>